<dbReference type="STRING" id="210143.A0A1R3G5J6"/>
<protein>
    <submittedName>
        <fullName evidence="1">Uncharacterized protein</fullName>
    </submittedName>
</protein>
<dbReference type="OrthoDB" id="1936192at2759"/>
<gene>
    <name evidence="1" type="ORF">CCACVL1_28716</name>
</gene>
<reference evidence="1 2" key="1">
    <citation type="submission" date="2013-09" db="EMBL/GenBank/DDBJ databases">
        <title>Corchorus capsularis genome sequencing.</title>
        <authorList>
            <person name="Alam M."/>
            <person name="Haque M.S."/>
            <person name="Islam M.S."/>
            <person name="Emdad E.M."/>
            <person name="Islam M.M."/>
            <person name="Ahmed B."/>
            <person name="Halim A."/>
            <person name="Hossen Q.M.M."/>
            <person name="Hossain M.Z."/>
            <person name="Ahmed R."/>
            <person name="Khan M.M."/>
            <person name="Islam R."/>
            <person name="Rashid M.M."/>
            <person name="Khan S.A."/>
            <person name="Rahman M.S."/>
            <person name="Alam M."/>
        </authorList>
    </citation>
    <scope>NUCLEOTIDE SEQUENCE [LARGE SCALE GENOMIC DNA]</scope>
    <source>
        <strain evidence="2">cv. CVL-1</strain>
        <tissue evidence="1">Whole seedling</tissue>
    </source>
</reference>
<evidence type="ECO:0000313" key="1">
    <source>
        <dbReference type="EMBL" id="OMO53327.1"/>
    </source>
</evidence>
<evidence type="ECO:0000313" key="2">
    <source>
        <dbReference type="Proteomes" id="UP000188268"/>
    </source>
</evidence>
<dbReference type="AlphaFoldDB" id="A0A1R3G5J6"/>
<name>A0A1R3G5J6_COCAP</name>
<dbReference type="Gramene" id="OMO53327">
    <property type="protein sequence ID" value="OMO53327"/>
    <property type="gene ID" value="CCACVL1_28716"/>
</dbReference>
<dbReference type="Proteomes" id="UP000188268">
    <property type="component" value="Unassembled WGS sequence"/>
</dbReference>
<organism evidence="1 2">
    <name type="scientific">Corchorus capsularis</name>
    <name type="common">Jute</name>
    <dbReference type="NCBI Taxonomy" id="210143"/>
    <lineage>
        <taxon>Eukaryota</taxon>
        <taxon>Viridiplantae</taxon>
        <taxon>Streptophyta</taxon>
        <taxon>Embryophyta</taxon>
        <taxon>Tracheophyta</taxon>
        <taxon>Spermatophyta</taxon>
        <taxon>Magnoliopsida</taxon>
        <taxon>eudicotyledons</taxon>
        <taxon>Gunneridae</taxon>
        <taxon>Pentapetalae</taxon>
        <taxon>rosids</taxon>
        <taxon>malvids</taxon>
        <taxon>Malvales</taxon>
        <taxon>Malvaceae</taxon>
        <taxon>Grewioideae</taxon>
        <taxon>Apeibeae</taxon>
        <taxon>Corchorus</taxon>
    </lineage>
</organism>
<sequence>MDKLHMIVKPKKRIGIFVDCLKEALGSENLARSDETVKLQREAAMFFSVSKLCTLKGLNYESDKEIYEIPRMLKVMFSGLKSNSSCHVGIPTTQVVAGRVKEIILNDEWWDQVDYIVSFTAHIYEMPRIMDTDRPTLHLVYEMWDEMIEKARQVDIIGGSELELS</sequence>
<keyword evidence="2" id="KW-1185">Reference proteome</keyword>
<comment type="caution">
    <text evidence="1">The sequence shown here is derived from an EMBL/GenBank/DDBJ whole genome shotgun (WGS) entry which is preliminary data.</text>
</comment>
<dbReference type="EMBL" id="AWWV01015206">
    <property type="protein sequence ID" value="OMO53327.1"/>
    <property type="molecule type" value="Genomic_DNA"/>
</dbReference>
<proteinExistence type="predicted"/>
<accession>A0A1R3G5J6</accession>